<dbReference type="Proteomes" id="UP000176755">
    <property type="component" value="Unassembled WGS sequence"/>
</dbReference>
<dbReference type="STRING" id="1801663.A2175_00695"/>
<sequence>MKTFWLRKEKEKRLELRDQQAALIKKVRLPCISVVIGCIYFKAGGFNPLCKHYIYNKGWWTERVQYEYDGILFFAFWNEKKKEWLKESLWSENEIMVSSLVISVNKATGWFLIEAARFLLI</sequence>
<name>A0A1G2DYX2_9BACT</name>
<gene>
    <name evidence="1" type="ORF">A2175_00695</name>
</gene>
<reference evidence="1 2" key="1">
    <citation type="journal article" date="2016" name="Nat. Commun.">
        <title>Thousands of microbial genomes shed light on interconnected biogeochemical processes in an aquifer system.</title>
        <authorList>
            <person name="Anantharaman K."/>
            <person name="Brown C.T."/>
            <person name="Hug L.A."/>
            <person name="Sharon I."/>
            <person name="Castelle C.J."/>
            <person name="Probst A.J."/>
            <person name="Thomas B.C."/>
            <person name="Singh A."/>
            <person name="Wilkins M.J."/>
            <person name="Karaoz U."/>
            <person name="Brodie E.L."/>
            <person name="Williams K.H."/>
            <person name="Hubbard S.S."/>
            <person name="Banfield J.F."/>
        </authorList>
    </citation>
    <scope>NUCLEOTIDE SEQUENCE [LARGE SCALE GENOMIC DNA]</scope>
</reference>
<proteinExistence type="predicted"/>
<protein>
    <submittedName>
        <fullName evidence="1">Uncharacterized protein</fullName>
    </submittedName>
</protein>
<evidence type="ECO:0000313" key="1">
    <source>
        <dbReference type="EMBL" id="OGZ18787.1"/>
    </source>
</evidence>
<dbReference type="EMBL" id="MHLY01000007">
    <property type="protein sequence ID" value="OGZ18787.1"/>
    <property type="molecule type" value="Genomic_DNA"/>
</dbReference>
<accession>A0A1G2DYX2</accession>
<dbReference type="AlphaFoldDB" id="A0A1G2DYX2"/>
<comment type="caution">
    <text evidence="1">The sequence shown here is derived from an EMBL/GenBank/DDBJ whole genome shotgun (WGS) entry which is preliminary data.</text>
</comment>
<evidence type="ECO:0000313" key="2">
    <source>
        <dbReference type="Proteomes" id="UP000176755"/>
    </source>
</evidence>
<organism evidence="1 2">
    <name type="scientific">Candidatus Nealsonbacteria bacterium RBG_13_42_11</name>
    <dbReference type="NCBI Taxonomy" id="1801663"/>
    <lineage>
        <taxon>Bacteria</taxon>
        <taxon>Candidatus Nealsoniibacteriota</taxon>
    </lineage>
</organism>